<evidence type="ECO:0000313" key="4">
    <source>
        <dbReference type="Proteomes" id="UP001183817"/>
    </source>
</evidence>
<reference evidence="3 4" key="1">
    <citation type="submission" date="2023-07" db="EMBL/GenBank/DDBJ databases">
        <title>Sequencing the genomes of 1000 actinobacteria strains.</title>
        <authorList>
            <person name="Klenk H.-P."/>
        </authorList>
    </citation>
    <scope>NUCLEOTIDE SEQUENCE [LARGE SCALE GENOMIC DNA]</scope>
    <source>
        <strain evidence="3 4">DSM 20167</strain>
    </source>
</reference>
<evidence type="ECO:0000256" key="1">
    <source>
        <dbReference type="ARBA" id="ARBA00005254"/>
    </source>
</evidence>
<dbReference type="InterPro" id="IPR001753">
    <property type="entry name" value="Enoyl-CoA_hydra/iso"/>
</dbReference>
<dbReference type="InterPro" id="IPR051683">
    <property type="entry name" value="Enoyl-CoA_Hydratase/Isomerase"/>
</dbReference>
<organism evidence="3 4">
    <name type="scientific">Paeniglutamicibacter sulfureus</name>
    <dbReference type="NCBI Taxonomy" id="43666"/>
    <lineage>
        <taxon>Bacteria</taxon>
        <taxon>Bacillati</taxon>
        <taxon>Actinomycetota</taxon>
        <taxon>Actinomycetes</taxon>
        <taxon>Micrococcales</taxon>
        <taxon>Micrococcaceae</taxon>
        <taxon>Paeniglutamicibacter</taxon>
    </lineage>
</organism>
<name>A0ABU2BK22_9MICC</name>
<evidence type="ECO:0000256" key="2">
    <source>
        <dbReference type="RuleBase" id="RU003707"/>
    </source>
</evidence>
<dbReference type="InterPro" id="IPR029045">
    <property type="entry name" value="ClpP/crotonase-like_dom_sf"/>
</dbReference>
<comment type="similarity">
    <text evidence="1 2">Belongs to the enoyl-CoA hydratase/isomerase family.</text>
</comment>
<dbReference type="Gene3D" id="3.90.226.10">
    <property type="entry name" value="2-enoyl-CoA Hydratase, Chain A, domain 1"/>
    <property type="match status" value="1"/>
</dbReference>
<comment type="caution">
    <text evidence="3">The sequence shown here is derived from an EMBL/GenBank/DDBJ whole genome shotgun (WGS) entry which is preliminary data.</text>
</comment>
<dbReference type="RefSeq" id="WP_302264188.1">
    <property type="nucleotide sequence ID" value="NZ_BAAAWO010000001.1"/>
</dbReference>
<accession>A0ABU2BK22</accession>
<dbReference type="SUPFAM" id="SSF52096">
    <property type="entry name" value="ClpP/crotonase"/>
    <property type="match status" value="1"/>
</dbReference>
<sequence length="270" mass="28700">MSATTAAAQTVAGRISSAIKGDIGEIVIENPSQRNALTRNMCIDLAAQVRLLDADPQVKVITLRGCGDDFSAGAAINELGRVLFDEGANGEAIDHLSAADAAICAARKPTVALVRGTCMGGGWQIASACDMSIAADTVRLAVTPSKLGIIYPRSGIERLVQRLGADKAKYVLFSADLIPAQKAAAWGLLTDVVPEDEFEVLSQGLVSRMAMRSQYSIHTMKSLIDSMVSGSSAEDELWRAEWAKLPASEDFAVGQRAFLEGERPRFTWGG</sequence>
<dbReference type="Proteomes" id="UP001183817">
    <property type="component" value="Unassembled WGS sequence"/>
</dbReference>
<evidence type="ECO:0000313" key="3">
    <source>
        <dbReference type="EMBL" id="MDR7359000.1"/>
    </source>
</evidence>
<dbReference type="InterPro" id="IPR014748">
    <property type="entry name" value="Enoyl-CoA_hydra_C"/>
</dbReference>
<keyword evidence="4" id="KW-1185">Reference proteome</keyword>
<protein>
    <submittedName>
        <fullName evidence="3">Enoyl-CoA hydratase/carnithine racemase</fullName>
    </submittedName>
</protein>
<proteinExistence type="inferred from homology"/>
<dbReference type="Pfam" id="PF00378">
    <property type="entry name" value="ECH_1"/>
    <property type="match status" value="1"/>
</dbReference>
<dbReference type="Gene3D" id="1.10.12.10">
    <property type="entry name" value="Lyase 2-enoyl-coa Hydratase, Chain A, domain 2"/>
    <property type="match status" value="1"/>
</dbReference>
<dbReference type="CDD" id="cd06558">
    <property type="entry name" value="crotonase-like"/>
    <property type="match status" value="1"/>
</dbReference>
<dbReference type="InterPro" id="IPR018376">
    <property type="entry name" value="Enoyl-CoA_hyd/isom_CS"/>
</dbReference>
<dbReference type="PANTHER" id="PTHR42964">
    <property type="entry name" value="ENOYL-COA HYDRATASE"/>
    <property type="match status" value="1"/>
</dbReference>
<gene>
    <name evidence="3" type="ORF">J2S64_002691</name>
</gene>
<dbReference type="PROSITE" id="PS00166">
    <property type="entry name" value="ENOYL_COA_HYDRATASE"/>
    <property type="match status" value="1"/>
</dbReference>
<dbReference type="PANTHER" id="PTHR42964:SF1">
    <property type="entry name" value="POLYKETIDE BIOSYNTHESIS ENOYL-COA HYDRATASE PKSH-RELATED"/>
    <property type="match status" value="1"/>
</dbReference>
<dbReference type="EMBL" id="JAVDYI010000001">
    <property type="protein sequence ID" value="MDR7359000.1"/>
    <property type="molecule type" value="Genomic_DNA"/>
</dbReference>